<dbReference type="InterPro" id="IPR008269">
    <property type="entry name" value="Lon_proteolytic"/>
</dbReference>
<dbReference type="GO" id="GO:0030163">
    <property type="term" value="P:protein catabolic process"/>
    <property type="evidence" value="ECO:0007669"/>
    <property type="project" value="InterPro"/>
</dbReference>
<sequence>MARGERWRLPADRLRLQVDPDSLGVNSTEEIPPLEDGVMAQERAVKALHLGLGLKDLEFNIFVAGPAMTGGAYITKRLVSETARRLPRPSDWCYVHNFKDPDHPKAIELPPGKGRQFQKDMAELVENLKTKIPEIFESEAYINRKEEVIRQFNRQRAEIFEGLEKKVRAEGFGLSVEPTGMMIFPIKPDGKPFTPEEIMALPETEREKIKQTGDALQKELNATARRIQELEKELRRRLKDLDREVALQAIGMFIQEIKDRYQETPAVQAYLDEVKDDLLNHIDELKTRPPAHPPGPMPMPMPFPPPGPSFTRYEVNVIVDNSETEGAPVVFEANPTYPNLFGFVERRALFGALVTDFTMIKAGALHRANGGFLIVKALDLLRHPFSWEGLKRTIRAGEIKIEDLGEQFGLFTTKTLRPEPIPLRAKVILLGDPFVYHLLFLLDDSFREIFKVKAHLDHWVDRDEPHTRQFLATVAAIVQREGLLHLDKTGLARLIEFSCQLAGRQDKLSLKIQEIYDLLKEADFWAREEKSPHITAKHVQQAIEEREFRARLPEEHLHEAIIKDLIRIPTDGQAVGQVNGLSVYDLGDYAFGRPTRITANIAIGREGVINIEREADLSGKIHTKGVMILSGFLRERFAYDKPLTLTASLTFEQSYGLVEGDSASGAELFAIISALANVPIDQGIAVTGAVSQKGELLPVGGVTEKIEGFFRVCRDRGLTGNQGVIIPKANIADLMLKEEVLEAVSKGLFHIWAVETVEEALEILTGYPAGKRQPDGSYEEGSLFYLADQRLREMAKRVRTFMKEIKKETEEGEEERGEGS</sequence>
<dbReference type="Gene3D" id="1.10.8.60">
    <property type="match status" value="1"/>
</dbReference>
<reference evidence="3 4" key="1">
    <citation type="submission" date="2020-02" db="EMBL/GenBank/DDBJ databases">
        <title>Genome analysis of Thermosulfuriphilus ammonigenes ST65T, an anaerobic thermophilic chemolithoautotrophic bacterium isolated from a deep-sea hydrothermal vent.</title>
        <authorList>
            <person name="Slobodkina G."/>
            <person name="Allioux M."/>
            <person name="Merkel A."/>
            <person name="Alain K."/>
            <person name="Jebbar M."/>
            <person name="Slobodkin A."/>
        </authorList>
    </citation>
    <scope>NUCLEOTIDE SEQUENCE [LARGE SCALE GENOMIC DNA]</scope>
    <source>
        <strain evidence="3 4">ST65</strain>
    </source>
</reference>
<dbReference type="InterPro" id="IPR027065">
    <property type="entry name" value="Lon_Prtase"/>
</dbReference>
<feature type="active site" evidence="2">
    <location>
        <position position="705"/>
    </location>
</feature>
<keyword evidence="1 2" id="KW-0645">Protease</keyword>
<feature type="active site" evidence="2">
    <location>
        <position position="662"/>
    </location>
</feature>
<dbReference type="InterPro" id="IPR046843">
    <property type="entry name" value="LonB_AAA-LID"/>
</dbReference>
<evidence type="ECO:0000256" key="1">
    <source>
        <dbReference type="ARBA" id="ARBA00022670"/>
    </source>
</evidence>
<gene>
    <name evidence="3" type="ORF">G4V39_01380</name>
</gene>
<dbReference type="Proteomes" id="UP000502179">
    <property type="component" value="Chromosome"/>
</dbReference>
<dbReference type="InterPro" id="IPR027417">
    <property type="entry name" value="P-loop_NTPase"/>
</dbReference>
<dbReference type="EMBL" id="CP048877">
    <property type="protein sequence ID" value="QIJ71005.1"/>
    <property type="molecule type" value="Genomic_DNA"/>
</dbReference>
<dbReference type="Pfam" id="PF05362">
    <property type="entry name" value="Lon_C"/>
    <property type="match status" value="1"/>
</dbReference>
<comment type="catalytic activity">
    <reaction evidence="2">
        <text>Hydrolysis of proteins in presence of ATP.</text>
        <dbReference type="EC" id="3.4.21.53"/>
    </reaction>
</comment>
<evidence type="ECO:0000313" key="4">
    <source>
        <dbReference type="Proteomes" id="UP000502179"/>
    </source>
</evidence>
<name>A0A6G7PTJ5_9BACT</name>
<evidence type="ECO:0000313" key="3">
    <source>
        <dbReference type="EMBL" id="QIJ71005.1"/>
    </source>
</evidence>
<organism evidence="3 4">
    <name type="scientific">Thermosulfuriphilus ammonigenes</name>
    <dbReference type="NCBI Taxonomy" id="1936021"/>
    <lineage>
        <taxon>Bacteria</taxon>
        <taxon>Pseudomonadati</taxon>
        <taxon>Thermodesulfobacteriota</taxon>
        <taxon>Thermodesulfobacteria</taxon>
        <taxon>Thermodesulfobacteriales</taxon>
        <taxon>Thermodesulfobacteriaceae</taxon>
        <taxon>Thermosulfuriphilus</taxon>
    </lineage>
</organism>
<dbReference type="Pfam" id="PF20437">
    <property type="entry name" value="LonC_helical"/>
    <property type="match status" value="1"/>
</dbReference>
<dbReference type="SUPFAM" id="SSF54211">
    <property type="entry name" value="Ribosomal protein S5 domain 2-like"/>
    <property type="match status" value="1"/>
</dbReference>
<proteinExistence type="inferred from homology"/>
<accession>A0A6G7PTJ5</accession>
<dbReference type="PRINTS" id="PR00830">
    <property type="entry name" value="ENDOLAPTASE"/>
</dbReference>
<dbReference type="Gene3D" id="3.30.230.10">
    <property type="match status" value="1"/>
</dbReference>
<dbReference type="PROSITE" id="PS51786">
    <property type="entry name" value="LON_PROTEOLYTIC"/>
    <property type="match status" value="1"/>
</dbReference>
<evidence type="ECO:0000256" key="2">
    <source>
        <dbReference type="PROSITE-ProRule" id="PRU01122"/>
    </source>
</evidence>
<dbReference type="SUPFAM" id="SSF52540">
    <property type="entry name" value="P-loop containing nucleoside triphosphate hydrolases"/>
    <property type="match status" value="1"/>
</dbReference>
<dbReference type="Pfam" id="PF20436">
    <property type="entry name" value="LonB_AAA-LID"/>
    <property type="match status" value="1"/>
</dbReference>
<dbReference type="Gene3D" id="3.40.50.300">
    <property type="entry name" value="P-loop containing nucleotide triphosphate hydrolases"/>
    <property type="match status" value="2"/>
</dbReference>
<dbReference type="Pfam" id="PF13654">
    <property type="entry name" value="AAA_32"/>
    <property type="match status" value="1"/>
</dbReference>
<dbReference type="PANTHER" id="PTHR10046">
    <property type="entry name" value="ATP DEPENDENT LON PROTEASE FAMILY MEMBER"/>
    <property type="match status" value="1"/>
</dbReference>
<keyword evidence="2" id="KW-0720">Serine protease</keyword>
<protein>
    <recommendedName>
        <fullName evidence="2">endopeptidase La</fullName>
        <ecNumber evidence="2">3.4.21.53</ecNumber>
    </recommendedName>
</protein>
<dbReference type="GO" id="GO:0004176">
    <property type="term" value="F:ATP-dependent peptidase activity"/>
    <property type="evidence" value="ECO:0007669"/>
    <property type="project" value="UniProtKB-UniRule"/>
</dbReference>
<dbReference type="GO" id="GO:0005524">
    <property type="term" value="F:ATP binding"/>
    <property type="evidence" value="ECO:0007669"/>
    <property type="project" value="InterPro"/>
</dbReference>
<dbReference type="RefSeq" id="WP_166031227.1">
    <property type="nucleotide sequence ID" value="NZ_CP048877.1"/>
</dbReference>
<keyword evidence="4" id="KW-1185">Reference proteome</keyword>
<dbReference type="GO" id="GO:0006508">
    <property type="term" value="P:proteolysis"/>
    <property type="evidence" value="ECO:0007669"/>
    <property type="project" value="UniProtKB-KW"/>
</dbReference>
<dbReference type="GO" id="GO:0004252">
    <property type="term" value="F:serine-type endopeptidase activity"/>
    <property type="evidence" value="ECO:0007669"/>
    <property type="project" value="UniProtKB-UniRule"/>
</dbReference>
<dbReference type="EC" id="3.4.21.53" evidence="2"/>
<dbReference type="InterPro" id="IPR046844">
    <property type="entry name" value="Lon-like_helical"/>
</dbReference>
<dbReference type="InterPro" id="IPR014721">
    <property type="entry name" value="Ribsml_uS5_D2-typ_fold_subgr"/>
</dbReference>
<dbReference type="AlphaFoldDB" id="A0A6G7PTJ5"/>
<comment type="similarity">
    <text evidence="2">Belongs to the peptidase S16 family.</text>
</comment>
<keyword evidence="2" id="KW-0378">Hydrolase</keyword>
<dbReference type="InterPro" id="IPR020568">
    <property type="entry name" value="Ribosomal_Su5_D2-typ_SF"/>
</dbReference>
<dbReference type="InterPro" id="IPR041699">
    <property type="entry name" value="AAA_32"/>
</dbReference>
<dbReference type="KEGG" id="tav:G4V39_01380"/>